<feature type="non-terminal residue" evidence="1">
    <location>
        <position position="70"/>
    </location>
</feature>
<proteinExistence type="predicted"/>
<gene>
    <name evidence="1" type="ORF">KIY12_05650</name>
</gene>
<comment type="caution">
    <text evidence="1">The sequence shown here is derived from an EMBL/GenBank/DDBJ whole genome shotgun (WGS) entry which is preliminary data.</text>
</comment>
<sequence length="70" mass="7835">MAERHAIRHASADHCSVVDCKEIAVRSVSAKEAIAKAKMTVNEDAGGRAHLCKKHYREFKKATKTDRELE</sequence>
<reference evidence="1" key="1">
    <citation type="submission" date="2021-05" db="EMBL/GenBank/DDBJ databases">
        <title>Genomic insights into ecological role and evolution of a novel Thermoplasmata order Candidatus Sysuiplasmatales.</title>
        <authorList>
            <person name="Yuan Y."/>
        </authorList>
    </citation>
    <scope>NUCLEOTIDE SEQUENCE</scope>
    <source>
        <strain evidence="1">TUT19-bin139</strain>
    </source>
</reference>
<dbReference type="AlphaFoldDB" id="A0A8J7YS33"/>
<organism evidence="1 2">
    <name type="scientific">Candidatus Sysuiplasma superficiale</name>
    <dbReference type="NCBI Taxonomy" id="2823368"/>
    <lineage>
        <taxon>Archaea</taxon>
        <taxon>Methanobacteriati</taxon>
        <taxon>Thermoplasmatota</taxon>
        <taxon>Thermoplasmata</taxon>
        <taxon>Candidatus Sysuiplasmatales</taxon>
        <taxon>Candidatus Sysuiplasmataceae</taxon>
        <taxon>Candidatus Sysuiplasma</taxon>
    </lineage>
</organism>
<dbReference type="Proteomes" id="UP000750197">
    <property type="component" value="Unassembled WGS sequence"/>
</dbReference>
<protein>
    <submittedName>
        <fullName evidence="1">Uncharacterized protein</fullName>
    </submittedName>
</protein>
<evidence type="ECO:0000313" key="1">
    <source>
        <dbReference type="EMBL" id="MBX8644191.1"/>
    </source>
</evidence>
<evidence type="ECO:0000313" key="2">
    <source>
        <dbReference type="Proteomes" id="UP000750197"/>
    </source>
</evidence>
<name>A0A8J7YS33_9ARCH</name>
<accession>A0A8J7YS33</accession>
<dbReference type="EMBL" id="JAHEAC010000044">
    <property type="protein sequence ID" value="MBX8644191.1"/>
    <property type="molecule type" value="Genomic_DNA"/>
</dbReference>